<keyword evidence="3" id="KW-0050">Antiport</keyword>
<organism evidence="12 13">
    <name type="scientific">Rhizobium jaguaris</name>
    <dbReference type="NCBI Taxonomy" id="1312183"/>
    <lineage>
        <taxon>Bacteria</taxon>
        <taxon>Pseudomonadati</taxon>
        <taxon>Pseudomonadota</taxon>
        <taxon>Alphaproteobacteria</taxon>
        <taxon>Hyphomicrobiales</taxon>
        <taxon>Rhizobiaceae</taxon>
        <taxon>Rhizobium/Agrobacterium group</taxon>
        <taxon>Rhizobium</taxon>
    </lineage>
</organism>
<dbReference type="PANTHER" id="PTHR43562:SF3">
    <property type="entry name" value="SODIUM ION_PROTON EXCHANGER (EUROFUNG)"/>
    <property type="match status" value="1"/>
</dbReference>
<dbReference type="GO" id="GO:0006814">
    <property type="term" value="P:sodium ion transport"/>
    <property type="evidence" value="ECO:0007669"/>
    <property type="project" value="UniProtKB-KW"/>
</dbReference>
<evidence type="ECO:0000256" key="7">
    <source>
        <dbReference type="ARBA" id="ARBA00023065"/>
    </source>
</evidence>
<dbReference type="OrthoDB" id="34089at2"/>
<gene>
    <name evidence="12" type="ORF">CCGE525_30195</name>
</gene>
<evidence type="ECO:0000256" key="5">
    <source>
        <dbReference type="ARBA" id="ARBA00022989"/>
    </source>
</evidence>
<dbReference type="InterPro" id="IPR006153">
    <property type="entry name" value="Cation/H_exchanger_TM"/>
</dbReference>
<dbReference type="Proteomes" id="UP000282195">
    <property type="component" value="Plasmid pRCCGE525c"/>
</dbReference>
<dbReference type="GO" id="GO:0016020">
    <property type="term" value="C:membrane"/>
    <property type="evidence" value="ECO:0007669"/>
    <property type="project" value="UniProtKB-SubCell"/>
</dbReference>
<sequence length="387" mass="41532">MENVWLISAVWLGLALLASIISIRVAMSVALVEIIVGAIAGNTVGLHLTDWVNFLAGFGAILLTFLAGTEIDKSVIRKHFWSSMSIGIIGFAAPYVAVLFYALYGIGWTWPQSQIAGISLSTTSVAVVYAVMIETGFNKTEIGKIILAACFINDLGTVLALGVVFANFDYSLALFGAVTAAALWMLPRFAPWFFGKVGHRVSEPETKFVSLVLLGLGGMAMVAGSEAVLPAYLVGMALAPAFLTDPELPHRMRIIAFTILTPFYFLKAGSLVDFHAVATAAGLIVVFLAVKMATKFVGILPLTRAFRFEAREGMYTTLLMSTGLTFGTISALFGLTNHIIDQQQYTILVTAVIGSAVVPTLIAQRWFQPAFKPIDETTHPALVEGKG</sequence>
<comment type="subcellular location">
    <subcellularLocation>
        <location evidence="1">Membrane</location>
        <topology evidence="1">Multi-pass membrane protein</topology>
    </subcellularLocation>
</comment>
<evidence type="ECO:0000256" key="10">
    <source>
        <dbReference type="SAM" id="Phobius"/>
    </source>
</evidence>
<dbReference type="Pfam" id="PF00999">
    <property type="entry name" value="Na_H_Exchanger"/>
    <property type="match status" value="1"/>
</dbReference>
<keyword evidence="2" id="KW-0813">Transport</keyword>
<dbReference type="KEGG" id="rjg:CCGE525_30195"/>
<feature type="transmembrane region" description="Helical" evidence="10">
    <location>
        <begin position="314"/>
        <end position="333"/>
    </location>
</feature>
<feature type="transmembrane region" description="Helical" evidence="10">
    <location>
        <begin position="252"/>
        <end position="268"/>
    </location>
</feature>
<dbReference type="GO" id="GO:1902600">
    <property type="term" value="P:proton transmembrane transport"/>
    <property type="evidence" value="ECO:0007669"/>
    <property type="project" value="InterPro"/>
</dbReference>
<protein>
    <submittedName>
        <fullName evidence="12">Cation:proton antiporter</fullName>
    </submittedName>
</protein>
<evidence type="ECO:0000256" key="6">
    <source>
        <dbReference type="ARBA" id="ARBA00023053"/>
    </source>
</evidence>
<dbReference type="Gene3D" id="1.20.1530.20">
    <property type="match status" value="1"/>
</dbReference>
<feature type="domain" description="Cation/H+ exchanger transmembrane" evidence="11">
    <location>
        <begin position="14"/>
        <end position="362"/>
    </location>
</feature>
<feature type="transmembrane region" description="Helical" evidence="10">
    <location>
        <begin position="172"/>
        <end position="194"/>
    </location>
</feature>
<name>A0A387G648_9HYPH</name>
<feature type="transmembrane region" description="Helical" evidence="10">
    <location>
        <begin position="145"/>
        <end position="166"/>
    </location>
</feature>
<keyword evidence="6" id="KW-0915">Sodium</keyword>
<keyword evidence="8 10" id="KW-0472">Membrane</keyword>
<feature type="transmembrane region" description="Helical" evidence="10">
    <location>
        <begin position="12"/>
        <end position="39"/>
    </location>
</feature>
<evidence type="ECO:0000256" key="1">
    <source>
        <dbReference type="ARBA" id="ARBA00004141"/>
    </source>
</evidence>
<evidence type="ECO:0000313" key="12">
    <source>
        <dbReference type="EMBL" id="AYG62986.1"/>
    </source>
</evidence>
<evidence type="ECO:0000256" key="2">
    <source>
        <dbReference type="ARBA" id="ARBA00022448"/>
    </source>
</evidence>
<accession>A0A387G648</accession>
<feature type="transmembrane region" description="Helical" evidence="10">
    <location>
        <begin position="206"/>
        <end position="223"/>
    </location>
</feature>
<evidence type="ECO:0000313" key="13">
    <source>
        <dbReference type="Proteomes" id="UP000282195"/>
    </source>
</evidence>
<keyword evidence="7" id="KW-0406">Ion transport</keyword>
<keyword evidence="5 10" id="KW-1133">Transmembrane helix</keyword>
<evidence type="ECO:0000259" key="11">
    <source>
        <dbReference type="Pfam" id="PF00999"/>
    </source>
</evidence>
<dbReference type="AlphaFoldDB" id="A0A387G648"/>
<dbReference type="InterPro" id="IPR038770">
    <property type="entry name" value="Na+/solute_symporter_sf"/>
</dbReference>
<evidence type="ECO:0000256" key="3">
    <source>
        <dbReference type="ARBA" id="ARBA00022449"/>
    </source>
</evidence>
<keyword evidence="4 10" id="KW-0812">Transmembrane</keyword>
<feature type="transmembrane region" description="Helical" evidence="10">
    <location>
        <begin position="345"/>
        <end position="363"/>
    </location>
</feature>
<evidence type="ECO:0000256" key="8">
    <source>
        <dbReference type="ARBA" id="ARBA00023136"/>
    </source>
</evidence>
<dbReference type="EMBL" id="CP032695">
    <property type="protein sequence ID" value="AYG62986.1"/>
    <property type="molecule type" value="Genomic_DNA"/>
</dbReference>
<evidence type="ECO:0000256" key="9">
    <source>
        <dbReference type="ARBA" id="ARBA00023201"/>
    </source>
</evidence>
<feature type="transmembrane region" description="Helical" evidence="10">
    <location>
        <begin position="115"/>
        <end position="133"/>
    </location>
</feature>
<dbReference type="GO" id="GO:0015297">
    <property type="term" value="F:antiporter activity"/>
    <property type="evidence" value="ECO:0007669"/>
    <property type="project" value="UniProtKB-KW"/>
</dbReference>
<dbReference type="PANTHER" id="PTHR43562">
    <property type="entry name" value="NAPA-TYPE SODIUM/HYDROGEN ANTIPORTER"/>
    <property type="match status" value="1"/>
</dbReference>
<keyword evidence="13" id="KW-1185">Reference proteome</keyword>
<keyword evidence="12" id="KW-0614">Plasmid</keyword>
<reference evidence="12 13" key="1">
    <citation type="submission" date="2018-10" db="EMBL/GenBank/DDBJ databases">
        <title>Rhizobium etli, R. leguminosarum and a new Rhizobium genospecies from Phaseolus dumosus.</title>
        <authorList>
            <person name="Ramirez-Puebla S.T."/>
            <person name="Rogel-Hernandez M.A."/>
            <person name="Guerrero G."/>
            <person name="Ormeno-Orrillo E."/>
            <person name="Martinez-Romero J.C."/>
            <person name="Negrete-Yankelevich S."/>
            <person name="Martinez-Romero E."/>
        </authorList>
    </citation>
    <scope>NUCLEOTIDE SEQUENCE [LARGE SCALE GENOMIC DNA]</scope>
    <source>
        <strain evidence="12 13">CCGE525</strain>
        <plasmid evidence="13">prccge525c</plasmid>
    </source>
</reference>
<feature type="transmembrane region" description="Helical" evidence="10">
    <location>
        <begin position="274"/>
        <end position="293"/>
    </location>
</feature>
<dbReference type="RefSeq" id="WP_120707893.1">
    <property type="nucleotide sequence ID" value="NZ_CP032695.1"/>
</dbReference>
<evidence type="ECO:0000256" key="4">
    <source>
        <dbReference type="ARBA" id="ARBA00022692"/>
    </source>
</evidence>
<keyword evidence="9" id="KW-0739">Sodium transport</keyword>
<feature type="transmembrane region" description="Helical" evidence="10">
    <location>
        <begin position="80"/>
        <end position="103"/>
    </location>
</feature>
<feature type="transmembrane region" description="Helical" evidence="10">
    <location>
        <begin position="51"/>
        <end position="68"/>
    </location>
</feature>
<geneLocation type="plasmid" evidence="13">
    <name>prccge525c</name>
</geneLocation>
<proteinExistence type="predicted"/>